<dbReference type="PANTHER" id="PTHR42872:SF6">
    <property type="entry name" value="PROTEIN-GLUTAMATE METHYLESTERASE_PROTEIN-GLUTAMINE GLUTAMINASE"/>
    <property type="match status" value="1"/>
</dbReference>
<dbReference type="PANTHER" id="PTHR42872">
    <property type="entry name" value="PROTEIN-GLUTAMATE METHYLESTERASE/PROTEIN-GLUTAMINE GLUTAMINASE"/>
    <property type="match status" value="1"/>
</dbReference>
<dbReference type="CDD" id="cd16432">
    <property type="entry name" value="CheB_Rec"/>
    <property type="match status" value="1"/>
</dbReference>
<dbReference type="InterPro" id="IPR000673">
    <property type="entry name" value="Sig_transdc_resp-reg_Me-estase"/>
</dbReference>
<comment type="caution">
    <text evidence="11">The sequence shown here is derived from an EMBL/GenBank/DDBJ whole genome shotgun (WGS) entry which is preliminary data.</text>
</comment>
<dbReference type="SMART" id="SM00448">
    <property type="entry name" value="REC"/>
    <property type="match status" value="1"/>
</dbReference>
<evidence type="ECO:0000256" key="1">
    <source>
        <dbReference type="ARBA" id="ARBA00022490"/>
    </source>
</evidence>
<dbReference type="Pfam" id="PF01339">
    <property type="entry name" value="CheB_methylest"/>
    <property type="match status" value="1"/>
</dbReference>
<comment type="catalytic activity">
    <reaction evidence="6">
        <text>L-glutaminyl-[protein] + H2O = L-glutamyl-[protein] + NH4(+)</text>
        <dbReference type="Rhea" id="RHEA:16441"/>
        <dbReference type="Rhea" id="RHEA-COMP:10207"/>
        <dbReference type="Rhea" id="RHEA-COMP:10208"/>
        <dbReference type="ChEBI" id="CHEBI:15377"/>
        <dbReference type="ChEBI" id="CHEBI:28938"/>
        <dbReference type="ChEBI" id="CHEBI:29973"/>
        <dbReference type="ChEBI" id="CHEBI:30011"/>
        <dbReference type="EC" id="3.5.1.44"/>
    </reaction>
</comment>
<evidence type="ECO:0000256" key="4">
    <source>
        <dbReference type="ARBA" id="ARBA00022801"/>
    </source>
</evidence>
<proteinExistence type="inferred from homology"/>
<comment type="PTM">
    <text evidence="6">Phosphorylated by CheA. Phosphorylation of the N-terminal regulatory domain activates the methylesterase activity.</text>
</comment>
<evidence type="ECO:0000256" key="3">
    <source>
        <dbReference type="ARBA" id="ARBA00022553"/>
    </source>
</evidence>
<feature type="modified residue" description="4-aspartylphosphate" evidence="6 8">
    <location>
        <position position="53"/>
    </location>
</feature>
<comment type="domain">
    <text evidence="6">Contains a C-terminal catalytic domain, and an N-terminal region which modulates catalytic activity.</text>
</comment>
<feature type="domain" description="CheB-type methylesterase" evidence="10">
    <location>
        <begin position="147"/>
        <end position="342"/>
    </location>
</feature>
<dbReference type="EC" id="3.1.1.61" evidence="6"/>
<keyword evidence="1 6" id="KW-0963">Cytoplasm</keyword>
<evidence type="ECO:0000259" key="9">
    <source>
        <dbReference type="PROSITE" id="PS50110"/>
    </source>
</evidence>
<keyword evidence="4 6" id="KW-0378">Hydrolase</keyword>
<dbReference type="PIRSF" id="PIRSF000876">
    <property type="entry name" value="RR_chemtxs_CheB"/>
    <property type="match status" value="1"/>
</dbReference>
<dbReference type="SUPFAM" id="SSF52172">
    <property type="entry name" value="CheY-like"/>
    <property type="match status" value="1"/>
</dbReference>
<keyword evidence="2 6" id="KW-0145">Chemotaxis</keyword>
<dbReference type="Gene3D" id="3.40.50.2300">
    <property type="match status" value="1"/>
</dbReference>
<dbReference type="PROSITE" id="PS50122">
    <property type="entry name" value="CHEB"/>
    <property type="match status" value="1"/>
</dbReference>
<evidence type="ECO:0000313" key="11">
    <source>
        <dbReference type="EMBL" id="CAG9179853.1"/>
    </source>
</evidence>
<comment type="function">
    <text evidence="6">Involved in chemotaxis. Part of a chemotaxis signal transduction system that modulates chemotaxis in response to various stimuli. Catalyzes the demethylation of specific methylglutamate residues introduced into the chemoreceptors (methyl-accepting chemotaxis proteins or MCP) by CheR. Also mediates the irreversible deamidation of specific glutamine residues to glutamic acid.</text>
</comment>
<dbReference type="EC" id="3.5.1.44" evidence="6"/>
<dbReference type="PROSITE" id="PS50110">
    <property type="entry name" value="RESPONSE_REGULATORY"/>
    <property type="match status" value="1"/>
</dbReference>
<dbReference type="InterPro" id="IPR001789">
    <property type="entry name" value="Sig_transdc_resp-reg_receiver"/>
</dbReference>
<reference evidence="11 12" key="1">
    <citation type="submission" date="2021-08" db="EMBL/GenBank/DDBJ databases">
        <authorList>
            <person name="Peeters C."/>
        </authorList>
    </citation>
    <scope>NUCLEOTIDE SEQUENCE [LARGE SCALE GENOMIC DNA]</scope>
    <source>
        <strain evidence="11 12">LMG 21510</strain>
    </source>
</reference>
<dbReference type="InterPro" id="IPR011006">
    <property type="entry name" value="CheY-like_superfamily"/>
</dbReference>
<organism evidence="11 12">
    <name type="scientific">Cupriavidus respiraculi</name>
    <dbReference type="NCBI Taxonomy" id="195930"/>
    <lineage>
        <taxon>Bacteria</taxon>
        <taxon>Pseudomonadati</taxon>
        <taxon>Pseudomonadota</taxon>
        <taxon>Betaproteobacteria</taxon>
        <taxon>Burkholderiales</taxon>
        <taxon>Burkholderiaceae</taxon>
        <taxon>Cupriavidus</taxon>
    </lineage>
</organism>
<evidence type="ECO:0000256" key="8">
    <source>
        <dbReference type="PROSITE-ProRule" id="PRU00169"/>
    </source>
</evidence>
<dbReference type="Gene3D" id="3.40.50.180">
    <property type="entry name" value="Methylesterase CheB, C-terminal domain"/>
    <property type="match status" value="1"/>
</dbReference>
<gene>
    <name evidence="11" type="primary">cheB_3</name>
    <name evidence="6" type="synonym">cheB</name>
    <name evidence="11" type="ORF">LMG21510_03917</name>
</gene>
<accession>A0ABN7Z3S4</accession>
<dbReference type="GO" id="GO:0008984">
    <property type="term" value="F:protein-glutamate methylesterase activity"/>
    <property type="evidence" value="ECO:0007669"/>
    <property type="project" value="UniProtKB-EC"/>
</dbReference>
<dbReference type="Proteomes" id="UP000721236">
    <property type="component" value="Unassembled WGS sequence"/>
</dbReference>
<protein>
    <recommendedName>
        <fullName evidence="6">Protein-glutamate methylesterase/protein-glutamine glutaminase</fullName>
        <ecNumber evidence="6">3.1.1.61</ecNumber>
        <ecNumber evidence="6">3.5.1.44</ecNumber>
    </recommendedName>
</protein>
<evidence type="ECO:0000256" key="7">
    <source>
        <dbReference type="PROSITE-ProRule" id="PRU00050"/>
    </source>
</evidence>
<name>A0ABN7Z3S4_9BURK</name>
<comment type="subcellular location">
    <subcellularLocation>
        <location evidence="6">Cytoplasm</location>
    </subcellularLocation>
</comment>
<keyword evidence="12" id="KW-1185">Reference proteome</keyword>
<sequence>MRIGIVNDSALAIASLRRALALQPGLQVAWEAADGEQAVASAAADTPDLILMDLLMPVMDGVEATRRIMAATPCAIVVVTTDLGRNANLVFDAMSHGAIDAVDTPTLTEPDARLLAGPLLRKIGNIGNLLAARTGRVPAPQVGARVTGGSSCLVAIGASAGGPAALAGLLGALPADFGAAIVTVQHVDEAFAAGMADWLDAQCRLPVRVACDGDRPQPGVVLLAGSNDHLRFAPADATPAGPKAPARLVYTRQPVEHVYRPSIDVFFESLVRYWQEPAIGVLLTGMGRDGAQGLKAMRTRGCLTIAQDEATSAVYGMPKAAAAIDAASEILPLERIAPRLMQACGIRRL</sequence>
<evidence type="ECO:0000256" key="2">
    <source>
        <dbReference type="ARBA" id="ARBA00022500"/>
    </source>
</evidence>
<dbReference type="SUPFAM" id="SSF52738">
    <property type="entry name" value="Methylesterase CheB, C-terminal domain"/>
    <property type="match status" value="1"/>
</dbReference>
<feature type="active site" evidence="6 7">
    <location>
        <position position="186"/>
    </location>
</feature>
<dbReference type="EMBL" id="CAJZAH010000004">
    <property type="protein sequence ID" value="CAG9179853.1"/>
    <property type="molecule type" value="Genomic_DNA"/>
</dbReference>
<comment type="catalytic activity">
    <reaction evidence="5 6">
        <text>[protein]-L-glutamate 5-O-methyl ester + H2O = L-glutamyl-[protein] + methanol + H(+)</text>
        <dbReference type="Rhea" id="RHEA:23236"/>
        <dbReference type="Rhea" id="RHEA-COMP:10208"/>
        <dbReference type="Rhea" id="RHEA-COMP:10311"/>
        <dbReference type="ChEBI" id="CHEBI:15377"/>
        <dbReference type="ChEBI" id="CHEBI:15378"/>
        <dbReference type="ChEBI" id="CHEBI:17790"/>
        <dbReference type="ChEBI" id="CHEBI:29973"/>
        <dbReference type="ChEBI" id="CHEBI:82795"/>
        <dbReference type="EC" id="3.1.1.61"/>
    </reaction>
</comment>
<evidence type="ECO:0000256" key="5">
    <source>
        <dbReference type="ARBA" id="ARBA00048267"/>
    </source>
</evidence>
<dbReference type="CDD" id="cd17541">
    <property type="entry name" value="REC_CheB-like"/>
    <property type="match status" value="1"/>
</dbReference>
<evidence type="ECO:0000256" key="6">
    <source>
        <dbReference type="HAMAP-Rule" id="MF_00099"/>
    </source>
</evidence>
<evidence type="ECO:0000313" key="12">
    <source>
        <dbReference type="Proteomes" id="UP000721236"/>
    </source>
</evidence>
<dbReference type="HAMAP" id="MF_00099">
    <property type="entry name" value="CheB_chemtxs"/>
    <property type="match status" value="1"/>
</dbReference>
<dbReference type="Pfam" id="PF00072">
    <property type="entry name" value="Response_reg"/>
    <property type="match status" value="1"/>
</dbReference>
<feature type="active site" evidence="6 7">
    <location>
        <position position="159"/>
    </location>
</feature>
<feature type="domain" description="Response regulatory" evidence="9">
    <location>
        <begin position="2"/>
        <end position="119"/>
    </location>
</feature>
<evidence type="ECO:0000259" key="10">
    <source>
        <dbReference type="PROSITE" id="PS50122"/>
    </source>
</evidence>
<keyword evidence="3 6" id="KW-0597">Phosphoprotein</keyword>
<dbReference type="InterPro" id="IPR008248">
    <property type="entry name" value="CheB-like"/>
</dbReference>
<dbReference type="RefSeq" id="WP_222207134.1">
    <property type="nucleotide sequence ID" value="NZ_CAJZAH010000004.1"/>
</dbReference>
<feature type="active site" evidence="6 7">
    <location>
        <position position="289"/>
    </location>
</feature>
<comment type="similarity">
    <text evidence="6">Belongs to the CheB family.</text>
</comment>
<dbReference type="NCBIfam" id="NF009206">
    <property type="entry name" value="PRK12555.1"/>
    <property type="match status" value="1"/>
</dbReference>
<dbReference type="InterPro" id="IPR035909">
    <property type="entry name" value="CheB_C"/>
</dbReference>